<dbReference type="EMBL" id="JAGSOI010000036">
    <property type="protein sequence ID" value="MCM1987128.1"/>
    <property type="molecule type" value="Genomic_DNA"/>
</dbReference>
<comment type="catalytic activity">
    <reaction evidence="3">
        <text>(2S)-lactyl-2-diphospho-5'-guanosine + 7,8-didemethyl-8-hydroxy-5-deazariboflavin = oxidized coenzyme F420-0 + GMP + H(+)</text>
        <dbReference type="Rhea" id="RHEA:63444"/>
        <dbReference type="ChEBI" id="CHEBI:15378"/>
        <dbReference type="ChEBI" id="CHEBI:58115"/>
        <dbReference type="ChEBI" id="CHEBI:59435"/>
        <dbReference type="ChEBI" id="CHEBI:59904"/>
        <dbReference type="ChEBI" id="CHEBI:59907"/>
        <dbReference type="EC" id="2.7.8.28"/>
    </reaction>
</comment>
<dbReference type="Proteomes" id="UP001056766">
    <property type="component" value="Unassembled WGS sequence"/>
</dbReference>
<dbReference type="RefSeq" id="WP_250868473.1">
    <property type="nucleotide sequence ID" value="NZ_JAGSOI010000036.1"/>
</dbReference>
<gene>
    <name evidence="3" type="primary">cofD</name>
    <name evidence="4" type="ORF">KDK67_09045</name>
</gene>
<protein>
    <recommendedName>
        <fullName evidence="3">2-phospho-L-lactate transferase</fullName>
        <ecNumber evidence="3">2.7.8.28</ecNumber>
    </recommendedName>
    <alternativeName>
        <fullName evidence="3">EPPG:FO PEP transferase</fullName>
    </alternativeName>
</protein>
<evidence type="ECO:0000256" key="1">
    <source>
        <dbReference type="ARBA" id="ARBA00022679"/>
    </source>
</evidence>
<dbReference type="GO" id="GO:0000287">
    <property type="term" value="F:magnesium ion binding"/>
    <property type="evidence" value="ECO:0007669"/>
    <property type="project" value="InterPro"/>
</dbReference>
<feature type="binding site" evidence="3">
    <location>
        <position position="48"/>
    </location>
    <ligand>
        <name>7,8-didemethyl-8-hydroxy-5-deazariboflavin</name>
        <dbReference type="ChEBI" id="CHEBI:59904"/>
    </ligand>
</feature>
<evidence type="ECO:0000256" key="2">
    <source>
        <dbReference type="ARBA" id="ARBA00022842"/>
    </source>
</evidence>
<evidence type="ECO:0000313" key="5">
    <source>
        <dbReference type="Proteomes" id="UP001056766"/>
    </source>
</evidence>
<comment type="caution">
    <text evidence="3">Lacks conserved residue(s) required for the propagation of feature annotation.</text>
</comment>
<evidence type="ECO:0000256" key="3">
    <source>
        <dbReference type="HAMAP-Rule" id="MF_01257"/>
    </source>
</evidence>
<dbReference type="InterPro" id="IPR002882">
    <property type="entry name" value="CofD"/>
</dbReference>
<name>A0A9E4ZH84_9EURY</name>
<comment type="similarity">
    <text evidence="3">Belongs to the CofD family.</text>
</comment>
<dbReference type="HAMAP" id="MF_01257">
    <property type="entry name" value="CofD"/>
    <property type="match status" value="1"/>
</dbReference>
<accession>A0A9E4ZH84</accession>
<dbReference type="GO" id="GO:0043743">
    <property type="term" value="F:LPPG:FO 2-phospho-L-lactate transferase activity"/>
    <property type="evidence" value="ECO:0007669"/>
    <property type="project" value="UniProtKB-EC"/>
</dbReference>
<dbReference type="InterPro" id="IPR010115">
    <property type="entry name" value="FbiA/CofD"/>
</dbReference>
<comment type="function">
    <text evidence="3">Catalyzes the transfer of the 2-phospholactate moiety from (2S)-lactyl-2-diphospho-5'-guanosine to 7,8-didemethyl-8-hydroxy-5-deazariboflavin (FO) with the formation of oxidized coenzyme F420-0 and GMP.</text>
</comment>
<reference evidence="4" key="1">
    <citation type="journal article" date="2021" name="mSystems">
        <title>Bacteria and Archaea Synergistically Convert Glycine Betaine to Biogenic Methane in the Formosa Cold Seep of the South China Sea.</title>
        <authorList>
            <person name="Li L."/>
            <person name="Zhang W."/>
            <person name="Zhang S."/>
            <person name="Song L."/>
            <person name="Sun Q."/>
            <person name="Zhang H."/>
            <person name="Xiang H."/>
            <person name="Dong X."/>
        </authorList>
    </citation>
    <scope>NUCLEOTIDE SEQUENCE</scope>
    <source>
        <strain evidence="4">LLY</strain>
    </source>
</reference>
<dbReference type="PANTHER" id="PTHR43007:SF1">
    <property type="entry name" value="2-PHOSPHO-L-LACTATE TRANSFERASE"/>
    <property type="match status" value="1"/>
</dbReference>
<comment type="subunit">
    <text evidence="3">Homodimer.</text>
</comment>
<dbReference type="GO" id="GO:0052645">
    <property type="term" value="P:F420-0 metabolic process"/>
    <property type="evidence" value="ECO:0007669"/>
    <property type="project" value="UniProtKB-UniRule"/>
</dbReference>
<comment type="cofactor">
    <cofactor evidence="3">
        <name>Mg(2+)</name>
        <dbReference type="ChEBI" id="CHEBI:18420"/>
    </cofactor>
</comment>
<dbReference type="SUPFAM" id="SSF142338">
    <property type="entry name" value="CofD-like"/>
    <property type="match status" value="1"/>
</dbReference>
<organism evidence="4 5">
    <name type="scientific">Methanococcoides seepicolus</name>
    <dbReference type="NCBI Taxonomy" id="2828780"/>
    <lineage>
        <taxon>Archaea</taxon>
        <taxon>Methanobacteriati</taxon>
        <taxon>Methanobacteriota</taxon>
        <taxon>Stenosarchaea group</taxon>
        <taxon>Methanomicrobia</taxon>
        <taxon>Methanosarcinales</taxon>
        <taxon>Methanosarcinaceae</taxon>
        <taxon>Methanococcoides</taxon>
    </lineage>
</organism>
<sequence length="306" mass="33344">MIIFSGGTGTPKLLDGLRHIVPEDELTVVVNTAEDVWVSGNLITPDIDTILYLLSGRIDRDKWWGVEDDTFQTHGAMKELGHDEGMMIGDLDRATHIMRSDLLRQGMALSGSIQELLSVYGINVNVLPMSDDPVRTMVETPSGNIHFQDFWVKQHGEPEVLSVEQEGIEDASICPLVLEALEEDDEVLIGPSNPITSIGPIISLPGMSRILRKKKVVAVSPIIGNEAVSGPAGKLMNARGFEVSSRGIAECYGEFLDVLVLDDRDTASPEQFQNVGVDVVFTNTLMGSPDISKDLSEVIISIFANM</sequence>
<dbReference type="CDD" id="cd07186">
    <property type="entry name" value="CofD_like"/>
    <property type="match status" value="1"/>
</dbReference>
<dbReference type="Gene3D" id="3.40.50.10680">
    <property type="entry name" value="CofD-like domains"/>
    <property type="match status" value="1"/>
</dbReference>
<dbReference type="EC" id="2.7.8.28" evidence="3"/>
<proteinExistence type="inferred from homology"/>
<dbReference type="Pfam" id="PF01933">
    <property type="entry name" value="CofD"/>
    <property type="match status" value="1"/>
</dbReference>
<comment type="caution">
    <text evidence="4">The sequence shown here is derived from an EMBL/GenBank/DDBJ whole genome shotgun (WGS) entry which is preliminary data.</text>
</comment>
<dbReference type="InterPro" id="IPR038136">
    <property type="entry name" value="CofD-like_dom_sf"/>
</dbReference>
<reference evidence="4" key="2">
    <citation type="submission" date="2021-04" db="EMBL/GenBank/DDBJ databases">
        <authorList>
            <person name="Dong X."/>
        </authorList>
    </citation>
    <scope>NUCLEOTIDE SEQUENCE</scope>
    <source>
        <strain evidence="4">LLY</strain>
    </source>
</reference>
<dbReference type="PANTHER" id="PTHR43007">
    <property type="entry name" value="2-PHOSPHO-L-LACTATE TRANSFERASE"/>
    <property type="match status" value="1"/>
</dbReference>
<keyword evidence="5" id="KW-1185">Reference proteome</keyword>
<dbReference type="Gene3D" id="1.10.8.240">
    <property type="entry name" value="CofD-like domain"/>
    <property type="match status" value="1"/>
</dbReference>
<evidence type="ECO:0000313" key="4">
    <source>
        <dbReference type="EMBL" id="MCM1987128.1"/>
    </source>
</evidence>
<keyword evidence="2 3" id="KW-0460">Magnesium</keyword>
<dbReference type="AlphaFoldDB" id="A0A9E4ZH84"/>
<keyword evidence="1 3" id="KW-0808">Transferase</keyword>
<dbReference type="NCBIfam" id="TIGR01819">
    <property type="entry name" value="F420_cofD"/>
    <property type="match status" value="1"/>
</dbReference>
<comment type="pathway">
    <text evidence="3">Cofactor biosynthesis; coenzyme F420 biosynthesis.</text>
</comment>